<dbReference type="GO" id="GO:0046872">
    <property type="term" value="F:metal ion binding"/>
    <property type="evidence" value="ECO:0007669"/>
    <property type="project" value="UniProtKB-KW"/>
</dbReference>
<dbReference type="PROSITE" id="PS00125">
    <property type="entry name" value="SER_THR_PHOSPHATASE"/>
    <property type="match status" value="1"/>
</dbReference>
<dbReference type="EMBL" id="MIGC01001312">
    <property type="protein sequence ID" value="PHJ23101.1"/>
    <property type="molecule type" value="Genomic_DNA"/>
</dbReference>
<evidence type="ECO:0000256" key="1">
    <source>
        <dbReference type="ARBA" id="ARBA00022723"/>
    </source>
</evidence>
<dbReference type="AlphaFoldDB" id="A0A2C6KGE1"/>
<dbReference type="InterPro" id="IPR006186">
    <property type="entry name" value="Ser/Thr-sp_prot-phosphatase"/>
</dbReference>
<dbReference type="SMART" id="SM00156">
    <property type="entry name" value="PP2Ac"/>
    <property type="match status" value="1"/>
</dbReference>
<evidence type="ECO:0000313" key="9">
    <source>
        <dbReference type="EMBL" id="PHJ23101.1"/>
    </source>
</evidence>
<dbReference type="SUPFAM" id="SSF56300">
    <property type="entry name" value="Metallo-dependent phosphatases"/>
    <property type="match status" value="1"/>
</dbReference>
<feature type="compositionally biased region" description="Polar residues" evidence="7">
    <location>
        <begin position="101"/>
        <end position="118"/>
    </location>
</feature>
<proteinExistence type="inferred from homology"/>
<dbReference type="RefSeq" id="XP_067924778.1">
    <property type="nucleotide sequence ID" value="XM_068063247.1"/>
</dbReference>
<evidence type="ECO:0000256" key="7">
    <source>
        <dbReference type="SAM" id="MobiDB-lite"/>
    </source>
</evidence>
<dbReference type="Gene3D" id="3.60.21.10">
    <property type="match status" value="1"/>
</dbReference>
<evidence type="ECO:0000256" key="3">
    <source>
        <dbReference type="ARBA" id="ARBA00022912"/>
    </source>
</evidence>
<dbReference type="PRINTS" id="PR00114">
    <property type="entry name" value="STPHPHTASE"/>
</dbReference>
<keyword evidence="1" id="KW-0479">Metal-binding</keyword>
<evidence type="ECO:0000313" key="10">
    <source>
        <dbReference type="Proteomes" id="UP000221165"/>
    </source>
</evidence>
<name>A0A2C6KGE1_9APIC</name>
<evidence type="ECO:0000259" key="8">
    <source>
        <dbReference type="PROSITE" id="PS00125"/>
    </source>
</evidence>
<evidence type="ECO:0000256" key="5">
    <source>
        <dbReference type="ARBA" id="ARBA00038328"/>
    </source>
</evidence>
<organism evidence="9 10">
    <name type="scientific">Cystoisospora suis</name>
    <dbReference type="NCBI Taxonomy" id="483139"/>
    <lineage>
        <taxon>Eukaryota</taxon>
        <taxon>Sar</taxon>
        <taxon>Alveolata</taxon>
        <taxon>Apicomplexa</taxon>
        <taxon>Conoidasida</taxon>
        <taxon>Coccidia</taxon>
        <taxon>Eucoccidiorida</taxon>
        <taxon>Eimeriorina</taxon>
        <taxon>Sarcocystidae</taxon>
        <taxon>Cystoisospora</taxon>
    </lineage>
</organism>
<dbReference type="OrthoDB" id="1930084at2759"/>
<protein>
    <recommendedName>
        <fullName evidence="6">Serine/threonine-protein phosphatase</fullName>
        <ecNumber evidence="6">3.1.3.16</ecNumber>
    </recommendedName>
</protein>
<feature type="domain" description="Serine/threonine specific protein phosphatases" evidence="8">
    <location>
        <begin position="563"/>
        <end position="568"/>
    </location>
</feature>
<dbReference type="InterPro" id="IPR004843">
    <property type="entry name" value="Calcineurin-like_PHP"/>
</dbReference>
<feature type="compositionally biased region" description="Polar residues" evidence="7">
    <location>
        <begin position="15"/>
        <end position="24"/>
    </location>
</feature>
<evidence type="ECO:0000256" key="2">
    <source>
        <dbReference type="ARBA" id="ARBA00022801"/>
    </source>
</evidence>
<feature type="region of interest" description="Disordered" evidence="7">
    <location>
        <begin position="1"/>
        <end position="24"/>
    </location>
</feature>
<dbReference type="PANTHER" id="PTHR45619">
    <property type="entry name" value="SERINE/THREONINE-PROTEIN PHOSPHATASE PP2A-RELATED"/>
    <property type="match status" value="1"/>
</dbReference>
<dbReference type="InterPro" id="IPR029052">
    <property type="entry name" value="Metallo-depent_PP-like"/>
</dbReference>
<feature type="region of interest" description="Disordered" evidence="7">
    <location>
        <begin position="38"/>
        <end position="133"/>
    </location>
</feature>
<comment type="caution">
    <text evidence="9">The sequence shown here is derived from an EMBL/GenBank/DDBJ whole genome shotgun (WGS) entry which is preliminary data.</text>
</comment>
<comment type="catalytic activity">
    <reaction evidence="6">
        <text>O-phospho-L-threonyl-[protein] + H2O = L-threonyl-[protein] + phosphate</text>
        <dbReference type="Rhea" id="RHEA:47004"/>
        <dbReference type="Rhea" id="RHEA-COMP:11060"/>
        <dbReference type="Rhea" id="RHEA-COMP:11605"/>
        <dbReference type="ChEBI" id="CHEBI:15377"/>
        <dbReference type="ChEBI" id="CHEBI:30013"/>
        <dbReference type="ChEBI" id="CHEBI:43474"/>
        <dbReference type="ChEBI" id="CHEBI:61977"/>
        <dbReference type="EC" id="3.1.3.16"/>
    </reaction>
</comment>
<gene>
    <name evidence="9" type="ORF">CSUI_003049</name>
</gene>
<sequence length="759" mass="82835">MREQHPDTAAGSASPCLSSSGEVQSTQNLVPLLASSSLSPALSETECQSRSADSDQVNGAACGTRRPTRKTVCEEEQERTDHCEAPQRSGHVSVEQLPTGAPSSARKSQSLRETALSTRTRESDPPVSPLPPTIVAALDSQHTSTAAETSFSEDVPASGLRELRTSFSSPPVKLAKGPVTLETTDTSRGRLCPEHDFARRSVAAKGRVVSVPAGSVEGESTGGLNQSDVGAVLESAAEASHTLVVTSCHDGQQRRETWCSPRDETARREEIEDCRGLETGEDQGSHVLFAGKDILRLGDGGDIDKQVQQLVAEEFSAAGTILKEAGEPTKPAEGASGFAGLTEVGTTQEASSYRTEQLGRLFREDDKAGRQGGVQGEMANVGGAHTEHEECFIPDTIMETGALELDRPFGDHLLGAAEPHLQARGGGSARLVAAEGSSCEKGRAVWSIRKSAGADDVDVWLEGFRKNPPEILSEADLWRVCQRIKQLLVEENNVQPVPAPCIVCGDIHGQFFDLLKLFEVGGLVGEQHYVFLGDYVDRGYNSVETFQYLMLLKLKYPRHITLLRGNHESRQITTVYGFYDECVRKYGNANPWKFCTEVFDYLALAAVIDEEVFCVHGGLSPDLKLLDQLRLIYRVQEIPHEGTFGDIVWSDPDDVDEWAENPRGAGWLFGDKVVRRFNHLNGLQLIARAHQLAMEGFRYMFSDSSVVTVWSAPNYCYRCGNVAAVMKLDSGLGRRMLIFKQTDDHHVTTRARAATPYFL</sequence>
<dbReference type="Pfam" id="PF00149">
    <property type="entry name" value="Metallophos"/>
    <property type="match status" value="1"/>
</dbReference>
<reference evidence="9 10" key="1">
    <citation type="journal article" date="2017" name="Int. J. Parasitol.">
        <title>The genome of the protozoan parasite Cystoisospora suis and a reverse vaccinology approach to identify vaccine candidates.</title>
        <authorList>
            <person name="Palmieri N."/>
            <person name="Shrestha A."/>
            <person name="Ruttkowski B."/>
            <person name="Beck T."/>
            <person name="Vogl C."/>
            <person name="Tomley F."/>
            <person name="Blake D.P."/>
            <person name="Joachim A."/>
        </authorList>
    </citation>
    <scope>NUCLEOTIDE SEQUENCE [LARGE SCALE GENOMIC DNA]</scope>
    <source>
        <strain evidence="9 10">Wien I</strain>
    </source>
</reference>
<keyword evidence="10" id="KW-1185">Reference proteome</keyword>
<keyword evidence="3" id="KW-0904">Protein phosphatase</keyword>
<evidence type="ECO:0000256" key="4">
    <source>
        <dbReference type="ARBA" id="ARBA00023211"/>
    </source>
</evidence>
<dbReference type="EC" id="3.1.3.16" evidence="6"/>
<dbReference type="InterPro" id="IPR047129">
    <property type="entry name" value="PPA2-like"/>
</dbReference>
<keyword evidence="2 6" id="KW-0378">Hydrolase</keyword>
<dbReference type="FunFam" id="3.60.21.10:FF:000005">
    <property type="entry name" value="Serine/threonine-protein phosphatase"/>
    <property type="match status" value="1"/>
</dbReference>
<dbReference type="GO" id="GO:0004722">
    <property type="term" value="F:protein serine/threonine phosphatase activity"/>
    <property type="evidence" value="ECO:0007669"/>
    <property type="project" value="UniProtKB-EC"/>
</dbReference>
<dbReference type="CDD" id="cd07415">
    <property type="entry name" value="MPP_PP2A_PP4_PP6"/>
    <property type="match status" value="1"/>
</dbReference>
<evidence type="ECO:0000256" key="6">
    <source>
        <dbReference type="RuleBase" id="RU004273"/>
    </source>
</evidence>
<dbReference type="GeneID" id="94426458"/>
<accession>A0A2C6KGE1</accession>
<keyword evidence="4" id="KW-0464">Manganese</keyword>
<dbReference type="Proteomes" id="UP000221165">
    <property type="component" value="Unassembled WGS sequence"/>
</dbReference>
<dbReference type="VEuPathDB" id="ToxoDB:CSUI_003049"/>
<feature type="compositionally biased region" description="Polar residues" evidence="7">
    <location>
        <begin position="45"/>
        <end position="57"/>
    </location>
</feature>
<comment type="similarity">
    <text evidence="5">Belongs to the PPP phosphatase family. PP-4 (PP-X) subfamily.</text>
</comment>